<dbReference type="Pfam" id="PF02464">
    <property type="entry name" value="CinA"/>
    <property type="match status" value="1"/>
</dbReference>
<sequence>MNVSQSVVEYLRQHDLRLTTAESCTAGKIVTLLAEVPNSGDLIESGYVVYSCEAKQRLLNVSPDTIKTFNLTSCEVACEMALGALRDSPANVAVATTGILGPEDIDGIPAGTICFAWAYQTEQGKRVFTQQHRFFGSRSKVQLLAAEHALKRISFFHKRALACDKTGEQDRVNQ</sequence>
<dbReference type="InterPro" id="IPR008136">
    <property type="entry name" value="CinA_C"/>
</dbReference>
<protein>
    <submittedName>
        <fullName evidence="2">Ompetence-damaged protein</fullName>
    </submittedName>
</protein>
<comment type="caution">
    <text evidence="2">The sequence shown here is derived from an EMBL/GenBank/DDBJ whole genome shotgun (WGS) entry which is preliminary data.</text>
</comment>
<organism evidence="2 3">
    <name type="scientific">Pseudomonas frederiksbergensis</name>
    <dbReference type="NCBI Taxonomy" id="104087"/>
    <lineage>
        <taxon>Bacteria</taxon>
        <taxon>Pseudomonadati</taxon>
        <taxon>Pseudomonadota</taxon>
        <taxon>Gammaproteobacteria</taxon>
        <taxon>Pseudomonadales</taxon>
        <taxon>Pseudomonadaceae</taxon>
        <taxon>Pseudomonas</taxon>
    </lineage>
</organism>
<dbReference type="SUPFAM" id="SSF142433">
    <property type="entry name" value="CinA-like"/>
    <property type="match status" value="1"/>
</dbReference>
<gene>
    <name evidence="2" type="ORF">BK661_03820</name>
</gene>
<feature type="domain" description="CinA C-terminal" evidence="1">
    <location>
        <begin position="3"/>
        <end position="153"/>
    </location>
</feature>
<evidence type="ECO:0000259" key="1">
    <source>
        <dbReference type="Pfam" id="PF02464"/>
    </source>
</evidence>
<evidence type="ECO:0000313" key="3">
    <source>
        <dbReference type="Proteomes" id="UP000283260"/>
    </source>
</evidence>
<name>A0A423JCS8_9PSED</name>
<dbReference type="AlphaFoldDB" id="A0A423JCS8"/>
<dbReference type="Gene3D" id="3.90.950.20">
    <property type="entry name" value="CinA-like"/>
    <property type="match status" value="1"/>
</dbReference>
<dbReference type="RefSeq" id="WP_123494677.1">
    <property type="nucleotide sequence ID" value="NZ_JBNDKA010000001.1"/>
</dbReference>
<accession>A0A423JCS8</accession>
<evidence type="ECO:0000313" key="2">
    <source>
        <dbReference type="EMBL" id="RON35506.1"/>
    </source>
</evidence>
<reference evidence="2 3" key="1">
    <citation type="submission" date="2016-10" db="EMBL/GenBank/DDBJ databases">
        <title>Comparative genome analysis of multiple Pseudomonas spp. focuses on biocontrol and plant growth promoting traits.</title>
        <authorList>
            <person name="Tao X.-Y."/>
            <person name="Taylor C.G."/>
        </authorList>
    </citation>
    <scope>NUCLEOTIDE SEQUENCE [LARGE SCALE GENOMIC DNA]</scope>
    <source>
        <strain evidence="2 3">94G2</strain>
    </source>
</reference>
<proteinExistence type="predicted"/>
<dbReference type="NCBIfam" id="TIGR00199">
    <property type="entry name" value="PncC_domain"/>
    <property type="match status" value="1"/>
</dbReference>
<dbReference type="Proteomes" id="UP000283260">
    <property type="component" value="Unassembled WGS sequence"/>
</dbReference>
<dbReference type="EMBL" id="MOBL01000004">
    <property type="protein sequence ID" value="RON35506.1"/>
    <property type="molecule type" value="Genomic_DNA"/>
</dbReference>
<dbReference type="InterPro" id="IPR036653">
    <property type="entry name" value="CinA-like_C"/>
</dbReference>